<evidence type="ECO:0000313" key="1">
    <source>
        <dbReference type="EMBL" id="PTU18471.1"/>
    </source>
</evidence>
<comment type="caution">
    <text evidence="1">The sequence shown here is derived from an EMBL/GenBank/DDBJ whole genome shotgun (WGS) entry which is preliminary data.</text>
</comment>
<dbReference type="GeneID" id="63814474"/>
<reference evidence="1 2" key="1">
    <citation type="journal article" date="2018" name="Proc. Natl. Acad. Sci. U.S.A.">
        <title>Linking secondary metabolites to gene clusters through genome sequencing of six diverse Aspergillus species.</title>
        <authorList>
            <person name="Kaerboelling I."/>
            <person name="Vesth T.C."/>
            <person name="Frisvad J.C."/>
            <person name="Nybo J.L."/>
            <person name="Theobald S."/>
            <person name="Kuo A."/>
            <person name="Bowyer P."/>
            <person name="Matsuda Y."/>
            <person name="Mondo S."/>
            <person name="Lyhne E.K."/>
            <person name="Kogle M.E."/>
            <person name="Clum A."/>
            <person name="Lipzen A."/>
            <person name="Salamov A."/>
            <person name="Ngan C.Y."/>
            <person name="Daum C."/>
            <person name="Chiniquy J."/>
            <person name="Barry K."/>
            <person name="LaButti K."/>
            <person name="Haridas S."/>
            <person name="Simmons B.A."/>
            <person name="Magnuson J.K."/>
            <person name="Mortensen U.H."/>
            <person name="Larsen T.O."/>
            <person name="Grigoriev I.V."/>
            <person name="Baker S.E."/>
            <person name="Andersen M.R."/>
        </authorList>
    </citation>
    <scope>NUCLEOTIDE SEQUENCE [LARGE SCALE GENOMIC DNA]</scope>
    <source>
        <strain evidence="1 2">IBT 24754</strain>
    </source>
</reference>
<proteinExistence type="predicted"/>
<dbReference type="OrthoDB" id="4510694at2759"/>
<dbReference type="VEuPathDB" id="FungiDB:P175DRAFT_0503272"/>
<gene>
    <name evidence="1" type="ORF">P175DRAFT_0503272</name>
</gene>
<dbReference type="EMBL" id="MSFN02000007">
    <property type="protein sequence ID" value="PTU18471.1"/>
    <property type="molecule type" value="Genomic_DNA"/>
</dbReference>
<dbReference type="Proteomes" id="UP000244073">
    <property type="component" value="Unassembled WGS sequence"/>
</dbReference>
<organism evidence="1 2">
    <name type="scientific">Aspergillus ochraceoroseus IBT 24754</name>
    <dbReference type="NCBI Taxonomy" id="1392256"/>
    <lineage>
        <taxon>Eukaryota</taxon>
        <taxon>Fungi</taxon>
        <taxon>Dikarya</taxon>
        <taxon>Ascomycota</taxon>
        <taxon>Pezizomycotina</taxon>
        <taxon>Eurotiomycetes</taxon>
        <taxon>Eurotiomycetidae</taxon>
        <taxon>Eurotiales</taxon>
        <taxon>Aspergillaceae</taxon>
        <taxon>Aspergillus</taxon>
        <taxon>Aspergillus subgen. Nidulantes</taxon>
    </lineage>
</organism>
<dbReference type="AlphaFoldDB" id="A0A2T5LQB1"/>
<protein>
    <submittedName>
        <fullName evidence="1">Uncharacterized protein</fullName>
    </submittedName>
</protein>
<dbReference type="RefSeq" id="XP_040749863.1">
    <property type="nucleotide sequence ID" value="XM_040897592.1"/>
</dbReference>
<sequence>MSDIEIIKIEKHSLEVQHDGATSSMDLLQFCRNAETCPAVLFKQLCNQQRLFRTRISELENILAAKDDVKNESDSTMNEASEEENLSTALQIENITPIQSAETPDPPILTGHMALTFANWKFLMEKKLAADAGHFDTPGSISYLISRTSGEAQEQLLTRLRSKSLPPITNVKDALRYLTMLYDDPRPKVDHPVEFHSLRGEKSQFWNTFREFIWNVVKEEIPEANWGKKLFDYLEWTYDYEDKSLDFTCDLQGDPKKIAEQFYWYTVRERREGEDFDPV</sequence>
<evidence type="ECO:0000313" key="2">
    <source>
        <dbReference type="Proteomes" id="UP000244073"/>
    </source>
</evidence>
<name>A0A2T5LQB1_9EURO</name>
<accession>A0A2T5LQB1</accession>